<organism evidence="2 3">
    <name type="scientific">Hohenbuehelia grisea</name>
    <dbReference type="NCBI Taxonomy" id="104357"/>
    <lineage>
        <taxon>Eukaryota</taxon>
        <taxon>Fungi</taxon>
        <taxon>Dikarya</taxon>
        <taxon>Basidiomycota</taxon>
        <taxon>Agaricomycotina</taxon>
        <taxon>Agaricomycetes</taxon>
        <taxon>Agaricomycetidae</taxon>
        <taxon>Agaricales</taxon>
        <taxon>Pleurotineae</taxon>
        <taxon>Pleurotaceae</taxon>
        <taxon>Hohenbuehelia</taxon>
    </lineage>
</organism>
<evidence type="ECO:0000256" key="1">
    <source>
        <dbReference type="SAM" id="MobiDB-lite"/>
    </source>
</evidence>
<sequence>MDITVDVPTDIVALHEHHLDLHILLDRAQELLETSGYISEDEDEIEDEHGHLARKNTCTSSECPICETSNLTDIEDSKEDAKAEEPDVPLTDGAASTGLDSLTGAERRKARKKIHDRQRRREKRKENQERAGTAARAAAQAYKGRAIITHTSLGLRTFSHSASAWLGRRVEHGSKAYSLDDLITLGMRVLPWDGRTPHMLVDKSRRVFAVLPGRPKSSDWDSVCADVVQRMESAKEQYQLTAEQLSNRRGPFVALATGILFDGGQTRPGNRYHTRANREVMQNLTAAWSTQCVLGFGDSATWVYASQLASYYYETLNSLTQDALYLRRNRENGIYASTTYNFGPNTVCLPHIDFANLAWGWCVITALGCFDPDRGGHIVLWDLGIVIRFPPGSTIIIPSALLKHSNASIVQGEKSITQYSAGGLFRWVANGHRTDIDFKRYATEAERDKLEADQARRWDSGLEMLDRLPGADALGT</sequence>
<evidence type="ECO:0000313" key="3">
    <source>
        <dbReference type="Proteomes" id="UP001556367"/>
    </source>
</evidence>
<reference evidence="3" key="1">
    <citation type="submission" date="2024-06" db="EMBL/GenBank/DDBJ databases">
        <title>Multi-omics analyses provide insights into the biosynthesis of the anticancer antibiotic pleurotin in Hohenbuehelia grisea.</title>
        <authorList>
            <person name="Weaver J.A."/>
            <person name="Alberti F."/>
        </authorList>
    </citation>
    <scope>NUCLEOTIDE SEQUENCE [LARGE SCALE GENOMIC DNA]</scope>
    <source>
        <strain evidence="3">T-177</strain>
    </source>
</reference>
<name>A0ABR3IQW8_9AGAR</name>
<gene>
    <name evidence="2" type="ORF">HGRIS_014843</name>
</gene>
<keyword evidence="3" id="KW-1185">Reference proteome</keyword>
<accession>A0ABR3IQW8</accession>
<feature type="region of interest" description="Disordered" evidence="1">
    <location>
        <begin position="70"/>
        <end position="133"/>
    </location>
</feature>
<proteinExistence type="predicted"/>
<comment type="caution">
    <text evidence="2">The sequence shown here is derived from an EMBL/GenBank/DDBJ whole genome shotgun (WGS) entry which is preliminary data.</text>
</comment>
<protein>
    <submittedName>
        <fullName evidence="2">Uncharacterized protein</fullName>
    </submittedName>
</protein>
<dbReference type="Proteomes" id="UP001556367">
    <property type="component" value="Unassembled WGS sequence"/>
</dbReference>
<feature type="compositionally biased region" description="Basic residues" evidence="1">
    <location>
        <begin position="108"/>
        <end position="123"/>
    </location>
</feature>
<evidence type="ECO:0000313" key="2">
    <source>
        <dbReference type="EMBL" id="KAL0945692.1"/>
    </source>
</evidence>
<dbReference type="EMBL" id="JASNQZ010000017">
    <property type="protein sequence ID" value="KAL0945692.1"/>
    <property type="molecule type" value="Genomic_DNA"/>
</dbReference>
<dbReference type="Gene3D" id="3.60.130.30">
    <property type="match status" value="1"/>
</dbReference>